<dbReference type="Proteomes" id="UP001597541">
    <property type="component" value="Unassembled WGS sequence"/>
</dbReference>
<sequence length="417" mass="48919">MDELSWFLGTLRSKDYLPLSRLIPGFPRDLRTPNVLKTQVVGVLTRGFSNNGRRSKHLKMHIHELFKKSGADLIGKYPDLVSESVDDLILKMKAESRIRPYQQISMFYTMFEDQYIELLPKLLAAPNELSPLEALVDTEPVLNKLDKLVGRETFEDLIPVIQSDVLGIQDTKFCNDEDELLSELLKTKKKERYQLLFSFLITDERYKNPEYKRLCDAVIRDYHSKKYADLEKDFVQNKATIEGQARENQNLHARIRELELIEKEAAQLRQQLEVLMSQNEVATTAYQAANNELEQIKVKYDSASYWRDSIQRYMREIKPEDRHYLIVTDDPSSIVTTFFNIQGVARDALTSIGSKRLWDQRYKNTCFFVLRNNFISTDDWFQFVGLMNRFGAEYREVTGYEEMRHIAEIINFMLEEN</sequence>
<dbReference type="RefSeq" id="WP_377603188.1">
    <property type="nucleotide sequence ID" value="NZ_JBHUME010000008.1"/>
</dbReference>
<protein>
    <submittedName>
        <fullName evidence="2">Uncharacterized protein</fullName>
    </submittedName>
</protein>
<proteinExistence type="predicted"/>
<reference evidence="3" key="1">
    <citation type="journal article" date="2019" name="Int. J. Syst. Evol. Microbiol.">
        <title>The Global Catalogue of Microorganisms (GCM) 10K type strain sequencing project: providing services to taxonomists for standard genome sequencing and annotation.</title>
        <authorList>
            <consortium name="The Broad Institute Genomics Platform"/>
            <consortium name="The Broad Institute Genome Sequencing Center for Infectious Disease"/>
            <person name="Wu L."/>
            <person name="Ma J."/>
        </authorList>
    </citation>
    <scope>NUCLEOTIDE SEQUENCE [LARGE SCALE GENOMIC DNA]</scope>
    <source>
        <strain evidence="3">KCTC 3950</strain>
    </source>
</reference>
<organism evidence="2 3">
    <name type="scientific">Paenibacillus gansuensis</name>
    <dbReference type="NCBI Taxonomy" id="306542"/>
    <lineage>
        <taxon>Bacteria</taxon>
        <taxon>Bacillati</taxon>
        <taxon>Bacillota</taxon>
        <taxon>Bacilli</taxon>
        <taxon>Bacillales</taxon>
        <taxon>Paenibacillaceae</taxon>
        <taxon>Paenibacillus</taxon>
    </lineage>
</organism>
<keyword evidence="3" id="KW-1185">Reference proteome</keyword>
<name>A0ABW5PEB9_9BACL</name>
<accession>A0ABW5PEB9</accession>
<evidence type="ECO:0000313" key="3">
    <source>
        <dbReference type="Proteomes" id="UP001597541"/>
    </source>
</evidence>
<gene>
    <name evidence="2" type="ORF">ACFSUF_12190</name>
</gene>
<evidence type="ECO:0000313" key="2">
    <source>
        <dbReference type="EMBL" id="MFD2613184.1"/>
    </source>
</evidence>
<feature type="coiled-coil region" evidence="1">
    <location>
        <begin position="241"/>
        <end position="299"/>
    </location>
</feature>
<evidence type="ECO:0000256" key="1">
    <source>
        <dbReference type="SAM" id="Coils"/>
    </source>
</evidence>
<dbReference type="EMBL" id="JBHUME010000008">
    <property type="protein sequence ID" value="MFD2613184.1"/>
    <property type="molecule type" value="Genomic_DNA"/>
</dbReference>
<comment type="caution">
    <text evidence="2">The sequence shown here is derived from an EMBL/GenBank/DDBJ whole genome shotgun (WGS) entry which is preliminary data.</text>
</comment>
<keyword evidence="1" id="KW-0175">Coiled coil</keyword>